<dbReference type="Gene3D" id="1.10.10.60">
    <property type="entry name" value="Homeodomain-like"/>
    <property type="match status" value="1"/>
</dbReference>
<dbReference type="SUPFAM" id="SSF46689">
    <property type="entry name" value="Homeodomain-like"/>
    <property type="match status" value="1"/>
</dbReference>
<evidence type="ECO:0000313" key="5">
    <source>
        <dbReference type="Proteomes" id="UP000186795"/>
    </source>
</evidence>
<dbReference type="PANTHER" id="PTHR43479">
    <property type="entry name" value="ACREF/ENVCD OPERON REPRESSOR-RELATED"/>
    <property type="match status" value="1"/>
</dbReference>
<evidence type="ECO:0000313" key="4">
    <source>
        <dbReference type="EMBL" id="SIS37576.1"/>
    </source>
</evidence>
<keyword evidence="1 2" id="KW-0238">DNA-binding</keyword>
<evidence type="ECO:0000256" key="2">
    <source>
        <dbReference type="PROSITE-ProRule" id="PRU00335"/>
    </source>
</evidence>
<dbReference type="InterPro" id="IPR009057">
    <property type="entry name" value="Homeodomain-like_sf"/>
</dbReference>
<gene>
    <name evidence="4" type="ORF">SAMN05421790_10124</name>
</gene>
<feature type="DNA-binding region" description="H-T-H motif" evidence="2">
    <location>
        <begin position="170"/>
        <end position="189"/>
    </location>
</feature>
<organism evidence="4 5">
    <name type="scientific">Kroppenstedtia eburnea</name>
    <dbReference type="NCBI Taxonomy" id="714067"/>
    <lineage>
        <taxon>Bacteria</taxon>
        <taxon>Bacillati</taxon>
        <taxon>Bacillota</taxon>
        <taxon>Bacilli</taxon>
        <taxon>Bacillales</taxon>
        <taxon>Thermoactinomycetaceae</taxon>
        <taxon>Kroppenstedtia</taxon>
    </lineage>
</organism>
<dbReference type="InterPro" id="IPR023772">
    <property type="entry name" value="DNA-bd_HTH_TetR-type_CS"/>
</dbReference>
<dbReference type="PROSITE" id="PS01081">
    <property type="entry name" value="HTH_TETR_1"/>
    <property type="match status" value="1"/>
</dbReference>
<dbReference type="InterPro" id="IPR050624">
    <property type="entry name" value="HTH-type_Tx_Regulator"/>
</dbReference>
<dbReference type="PANTHER" id="PTHR43479:SF11">
    <property type="entry name" value="ACREF_ENVCD OPERON REPRESSOR-RELATED"/>
    <property type="match status" value="1"/>
</dbReference>
<name>A0A1N7IKR3_9BACL</name>
<keyword evidence="5" id="KW-1185">Reference proteome</keyword>
<proteinExistence type="predicted"/>
<dbReference type="InterPro" id="IPR001647">
    <property type="entry name" value="HTH_TetR"/>
</dbReference>
<dbReference type="Proteomes" id="UP000186795">
    <property type="component" value="Unassembled WGS sequence"/>
</dbReference>
<dbReference type="PROSITE" id="PS50977">
    <property type="entry name" value="HTH_TETR_2"/>
    <property type="match status" value="1"/>
</dbReference>
<reference evidence="5" key="1">
    <citation type="submission" date="2017-01" db="EMBL/GenBank/DDBJ databases">
        <authorList>
            <person name="Varghese N."/>
            <person name="Submissions S."/>
        </authorList>
    </citation>
    <scope>NUCLEOTIDE SEQUENCE [LARGE SCALE GENOMIC DNA]</scope>
    <source>
        <strain evidence="5">DSM 45196</strain>
    </source>
</reference>
<dbReference type="AlphaFoldDB" id="A0A1N7IKR3"/>
<dbReference type="PRINTS" id="PR00455">
    <property type="entry name" value="HTHTETR"/>
</dbReference>
<evidence type="ECO:0000259" key="3">
    <source>
        <dbReference type="PROSITE" id="PS50977"/>
    </source>
</evidence>
<protein>
    <submittedName>
        <fullName evidence="4">Transcriptional regulator, TetR family</fullName>
    </submittedName>
</protein>
<dbReference type="EMBL" id="FTOD01000001">
    <property type="protein sequence ID" value="SIS37576.1"/>
    <property type="molecule type" value="Genomic_DNA"/>
</dbReference>
<sequence>MHNFLKQTLSGPLSFWVQVEKHRRLEEERRSDVDSTYKLCDLLPLKAVGIGFHISFRCSYEPKSLHVKPNPPCEWLFHNASTGCEEIFAGGVKSISHLLFSLNRGIIFLHYSVLTHCFLCSKIRVRTGIEMGVWSMKPLLFTKELPDQPKEKILYSAMHLFVSKGYKETSILDVVEMARISKTTFYNFFRSKDELLARLFDQLADEFLREVEKAIHAERKVAYKGYAGIRRYMELCKDHQEIAQVLLITSVGISPEVEGVRRKAHHRFAGMIHDTVRSILPDGISDSEMELVSQAMVGAIHEVVIQRLMSGEEEVEVESVARLLNRIAVGSFTALALDRNPPLHR</sequence>
<dbReference type="GO" id="GO:0003677">
    <property type="term" value="F:DNA binding"/>
    <property type="evidence" value="ECO:0007669"/>
    <property type="project" value="UniProtKB-UniRule"/>
</dbReference>
<dbReference type="Pfam" id="PF00440">
    <property type="entry name" value="TetR_N"/>
    <property type="match status" value="1"/>
</dbReference>
<evidence type="ECO:0000256" key="1">
    <source>
        <dbReference type="ARBA" id="ARBA00023125"/>
    </source>
</evidence>
<dbReference type="Gene3D" id="1.10.357.10">
    <property type="entry name" value="Tetracycline Repressor, domain 2"/>
    <property type="match status" value="1"/>
</dbReference>
<accession>A0A1N7IKR3</accession>
<feature type="domain" description="HTH tetR-type" evidence="3">
    <location>
        <begin position="147"/>
        <end position="207"/>
    </location>
</feature>